<evidence type="ECO:0000313" key="2">
    <source>
        <dbReference type="Proteomes" id="UP000030645"/>
    </source>
</evidence>
<proteinExistence type="predicted"/>
<dbReference type="AlphaFoldDB" id="W9R3G0"/>
<reference evidence="2" key="1">
    <citation type="submission" date="2013-01" db="EMBL/GenBank/DDBJ databases">
        <title>Draft Genome Sequence of a Mulberry Tree, Morus notabilis C.K. Schneid.</title>
        <authorList>
            <person name="He N."/>
            <person name="Zhao S."/>
        </authorList>
    </citation>
    <scope>NUCLEOTIDE SEQUENCE</scope>
</reference>
<dbReference type="Proteomes" id="UP000030645">
    <property type="component" value="Unassembled WGS sequence"/>
</dbReference>
<gene>
    <name evidence="1" type="ORF">L484_009004</name>
</gene>
<keyword evidence="2" id="KW-1185">Reference proteome</keyword>
<accession>W9R3G0</accession>
<organism evidence="1 2">
    <name type="scientific">Morus notabilis</name>
    <dbReference type="NCBI Taxonomy" id="981085"/>
    <lineage>
        <taxon>Eukaryota</taxon>
        <taxon>Viridiplantae</taxon>
        <taxon>Streptophyta</taxon>
        <taxon>Embryophyta</taxon>
        <taxon>Tracheophyta</taxon>
        <taxon>Spermatophyta</taxon>
        <taxon>Magnoliopsida</taxon>
        <taxon>eudicotyledons</taxon>
        <taxon>Gunneridae</taxon>
        <taxon>Pentapetalae</taxon>
        <taxon>rosids</taxon>
        <taxon>fabids</taxon>
        <taxon>Rosales</taxon>
        <taxon>Moraceae</taxon>
        <taxon>Moreae</taxon>
        <taxon>Morus</taxon>
    </lineage>
</organism>
<sequence>MSSWLSSNLEMPIINIVAIGGISGLQGTSECPSYLFPVSMDLEQRGKNAYRCWCKQMTSFLREFVNGCGDPKTNVEKILNTHDDYAIFIAINNLCSEGSSLLQAVGVARIVVVAARSP</sequence>
<name>W9R3G0_9ROSA</name>
<dbReference type="EMBL" id="KE344107">
    <property type="protein sequence ID" value="EXB53719.1"/>
    <property type="molecule type" value="Genomic_DNA"/>
</dbReference>
<evidence type="ECO:0000313" key="1">
    <source>
        <dbReference type="EMBL" id="EXB53719.1"/>
    </source>
</evidence>
<protein>
    <submittedName>
        <fullName evidence="1">Uncharacterized protein</fullName>
    </submittedName>
</protein>